<evidence type="ECO:0000256" key="3">
    <source>
        <dbReference type="ARBA" id="ARBA00022449"/>
    </source>
</evidence>
<keyword evidence="3" id="KW-0050">Antiport</keyword>
<feature type="transmembrane region" description="Helical" evidence="10">
    <location>
        <begin position="506"/>
        <end position="529"/>
    </location>
</feature>
<accession>D8RIB0</accession>
<keyword evidence="14" id="KW-1185">Reference proteome</keyword>
<evidence type="ECO:0000259" key="12">
    <source>
        <dbReference type="Pfam" id="PF01699"/>
    </source>
</evidence>
<evidence type="ECO:0000313" key="13">
    <source>
        <dbReference type="EMBL" id="EFJ28213.1"/>
    </source>
</evidence>
<keyword evidence="2" id="KW-0813">Transport</keyword>
<feature type="transmembrane region" description="Helical" evidence="10">
    <location>
        <begin position="208"/>
        <end position="228"/>
    </location>
</feature>
<dbReference type="InterPro" id="IPR051359">
    <property type="entry name" value="CaCA_antiporter"/>
</dbReference>
<keyword evidence="8" id="KW-0739">Sodium transport</keyword>
<feature type="domain" description="Sodium/calcium exchanger membrane region" evidence="12">
    <location>
        <begin position="106"/>
        <end position="250"/>
    </location>
</feature>
<dbReference type="PANTHER" id="PTHR12266">
    <property type="entry name" value="NA+/CA2+ K+ INDEPENDENT EXCHANGER"/>
    <property type="match status" value="1"/>
</dbReference>
<dbReference type="GO" id="GO:0006814">
    <property type="term" value="P:sodium ion transport"/>
    <property type="evidence" value="ECO:0007669"/>
    <property type="project" value="UniProtKB-KW"/>
</dbReference>
<keyword evidence="4 10" id="KW-0812">Transmembrane</keyword>
<feature type="transmembrane region" description="Helical" evidence="10">
    <location>
        <begin position="549"/>
        <end position="567"/>
    </location>
</feature>
<feature type="transmembrane region" description="Helical" evidence="10">
    <location>
        <begin position="407"/>
        <end position="426"/>
    </location>
</feature>
<feature type="transmembrane region" description="Helical" evidence="10">
    <location>
        <begin position="234"/>
        <end position="257"/>
    </location>
</feature>
<comment type="subcellular location">
    <subcellularLocation>
        <location evidence="1">Membrane</location>
        <topology evidence="1">Multi-pass membrane protein</topology>
    </subcellularLocation>
</comment>
<dbReference type="PANTHER" id="PTHR12266:SF0">
    <property type="entry name" value="MITOCHONDRIAL SODIUM_CALCIUM EXCHANGER PROTEIN"/>
    <property type="match status" value="1"/>
</dbReference>
<name>D8RIB0_SELML</name>
<evidence type="ECO:0000256" key="2">
    <source>
        <dbReference type="ARBA" id="ARBA00022448"/>
    </source>
</evidence>
<dbReference type="EMBL" id="GL377580">
    <property type="protein sequence ID" value="EFJ28213.1"/>
    <property type="molecule type" value="Genomic_DNA"/>
</dbReference>
<dbReference type="Pfam" id="PF01699">
    <property type="entry name" value="Na_Ca_ex"/>
    <property type="match status" value="2"/>
</dbReference>
<evidence type="ECO:0000313" key="14">
    <source>
        <dbReference type="Proteomes" id="UP000001514"/>
    </source>
</evidence>
<dbReference type="OMA" id="IWIMNIA"/>
<dbReference type="KEGG" id="smo:SELMODRAFT_441292"/>
<evidence type="ECO:0000256" key="9">
    <source>
        <dbReference type="ARBA" id="ARBA00038187"/>
    </source>
</evidence>
<evidence type="ECO:0000256" key="11">
    <source>
        <dbReference type="SAM" id="SignalP"/>
    </source>
</evidence>
<feature type="signal peptide" evidence="11">
    <location>
        <begin position="1"/>
        <end position="19"/>
    </location>
</feature>
<feature type="transmembrane region" description="Helical" evidence="10">
    <location>
        <begin position="463"/>
        <end position="485"/>
    </location>
</feature>
<evidence type="ECO:0000256" key="8">
    <source>
        <dbReference type="ARBA" id="ARBA00023201"/>
    </source>
</evidence>
<dbReference type="Gene3D" id="1.20.1420.30">
    <property type="entry name" value="NCX, central ion-binding region"/>
    <property type="match status" value="2"/>
</dbReference>
<sequence>MRSVLGLASWAVLLLFLSGRIPSNPAAISHSRGRALLDLALAQPAAAPNHLIGSGGCDSPGKSHDACSFVKAHARDCASGGAIDYTRIFFCRFGALPWLGHLLLGIWLASLFYMLGNTAADYFCCSLQKLSSLLHLPPTVAGVSLLPLGNGAPDVFASIAAFVGAGAGEVGLNSVLGGAVFVTSVVAGLVYVITAGRASSSVQLDRHCFIRDVCFFLVTLAILTIILYVGRISFWGAVAFVSIYLVYAITVAASEVIKKQASKLRWLPMQAVVHDEDPENNWYTPLMDPDSSGATSNPIEITLPQWRWASHVAIYAHQQPVEEAVPRPLWGWSEQQEEHESSRNWKSFFHRLFKMVIDWPLTIPRQLTIPLVEDKRWSRPVAVASVTLAPVLLAFLLSAGVSPSSAFYVYSWGFGSGAVLGLAAFFVTTPDHPPRSFVFPWVVGGFLMSIVWFYIIAKELVAVLVSLGVILEIDSSLLGLTVLAWGNSMGDLMANVAMASSGGDGAQVAVSGCYAGPMFNTLVGLGISLLLASLKTYPASFVVPSDRSLYYTIGFLVVGLIWTLLLLPGRRMQPSRALGIGLLVLYSSFLGMRVFQTFVH</sequence>
<keyword evidence="5 10" id="KW-1133">Transmembrane helix</keyword>
<evidence type="ECO:0000256" key="5">
    <source>
        <dbReference type="ARBA" id="ARBA00022989"/>
    </source>
</evidence>
<comment type="similarity">
    <text evidence="9">Belongs to the Ca(2+):cation antiporter (CaCA) (TC 2.A.19) family. Cation/calcium exchanger (CCX) subfamily.</text>
</comment>
<feature type="transmembrane region" description="Helical" evidence="10">
    <location>
        <begin position="579"/>
        <end position="599"/>
    </location>
</feature>
<dbReference type="GO" id="GO:0008324">
    <property type="term" value="F:monoatomic cation transmembrane transporter activity"/>
    <property type="evidence" value="ECO:0000318"/>
    <property type="project" value="GO_Central"/>
</dbReference>
<feature type="chain" id="PRO_5003121830" description="Sodium/calcium exchanger membrane region domain-containing protein" evidence="11">
    <location>
        <begin position="20"/>
        <end position="600"/>
    </location>
</feature>
<evidence type="ECO:0000256" key="1">
    <source>
        <dbReference type="ARBA" id="ARBA00004141"/>
    </source>
</evidence>
<dbReference type="eggNOG" id="KOG2399">
    <property type="taxonomic scope" value="Eukaryota"/>
</dbReference>
<feature type="transmembrane region" description="Helical" evidence="10">
    <location>
        <begin position="381"/>
        <end position="401"/>
    </location>
</feature>
<organism evidence="14">
    <name type="scientific">Selaginella moellendorffii</name>
    <name type="common">Spikemoss</name>
    <dbReference type="NCBI Taxonomy" id="88036"/>
    <lineage>
        <taxon>Eukaryota</taxon>
        <taxon>Viridiplantae</taxon>
        <taxon>Streptophyta</taxon>
        <taxon>Embryophyta</taxon>
        <taxon>Tracheophyta</taxon>
        <taxon>Lycopodiopsida</taxon>
        <taxon>Selaginellales</taxon>
        <taxon>Selaginellaceae</taxon>
        <taxon>Selaginella</taxon>
    </lineage>
</organism>
<protein>
    <recommendedName>
        <fullName evidence="12">Sodium/calcium exchanger membrane region domain-containing protein</fullName>
    </recommendedName>
</protein>
<dbReference type="InterPro" id="IPR004837">
    <property type="entry name" value="NaCa_Exmemb"/>
</dbReference>
<dbReference type="AlphaFoldDB" id="D8RIB0"/>
<feature type="transmembrane region" description="Helical" evidence="10">
    <location>
        <begin position="95"/>
        <end position="115"/>
    </location>
</feature>
<feature type="domain" description="Sodium/calcium exchanger membrane region" evidence="12">
    <location>
        <begin position="442"/>
        <end position="593"/>
    </location>
</feature>
<feature type="transmembrane region" description="Helical" evidence="10">
    <location>
        <begin position="438"/>
        <end position="457"/>
    </location>
</feature>
<dbReference type="GO" id="GO:0015297">
    <property type="term" value="F:antiporter activity"/>
    <property type="evidence" value="ECO:0007669"/>
    <property type="project" value="UniProtKB-KW"/>
</dbReference>
<dbReference type="FunCoup" id="D8RIB0">
    <property type="interactions" value="2485"/>
</dbReference>
<dbReference type="OrthoDB" id="407410at2759"/>
<feature type="transmembrane region" description="Helical" evidence="10">
    <location>
        <begin position="175"/>
        <end position="196"/>
    </location>
</feature>
<dbReference type="InterPro" id="IPR044880">
    <property type="entry name" value="NCX_ion-bd_dom_sf"/>
</dbReference>
<evidence type="ECO:0000256" key="10">
    <source>
        <dbReference type="SAM" id="Phobius"/>
    </source>
</evidence>
<dbReference type="HOGENOM" id="CLU_004979_1_1_1"/>
<keyword evidence="8" id="KW-0406">Ion transport</keyword>
<dbReference type="GO" id="GO:0006812">
    <property type="term" value="P:monoatomic cation transport"/>
    <property type="evidence" value="ECO:0000318"/>
    <property type="project" value="GO_Central"/>
</dbReference>
<gene>
    <name evidence="13" type="ORF">SELMODRAFT_441292</name>
</gene>
<dbReference type="Gramene" id="EFJ28213">
    <property type="protein sequence ID" value="EFJ28213"/>
    <property type="gene ID" value="SELMODRAFT_441292"/>
</dbReference>
<evidence type="ECO:0000256" key="6">
    <source>
        <dbReference type="ARBA" id="ARBA00023053"/>
    </source>
</evidence>
<dbReference type="InParanoid" id="D8RIB0"/>
<proteinExistence type="inferred from homology"/>
<dbReference type="STRING" id="88036.D8RIB0"/>
<keyword evidence="6" id="KW-0915">Sodium</keyword>
<keyword evidence="11" id="KW-0732">Signal</keyword>
<evidence type="ECO:0000256" key="7">
    <source>
        <dbReference type="ARBA" id="ARBA00023136"/>
    </source>
</evidence>
<dbReference type="GO" id="GO:0016020">
    <property type="term" value="C:membrane"/>
    <property type="evidence" value="ECO:0000318"/>
    <property type="project" value="GO_Central"/>
</dbReference>
<dbReference type="Proteomes" id="UP000001514">
    <property type="component" value="Unassembled WGS sequence"/>
</dbReference>
<reference evidence="13 14" key="1">
    <citation type="journal article" date="2011" name="Science">
        <title>The Selaginella genome identifies genetic changes associated with the evolution of vascular plants.</title>
        <authorList>
            <person name="Banks J.A."/>
            <person name="Nishiyama T."/>
            <person name="Hasebe M."/>
            <person name="Bowman J.L."/>
            <person name="Gribskov M."/>
            <person name="dePamphilis C."/>
            <person name="Albert V.A."/>
            <person name="Aono N."/>
            <person name="Aoyama T."/>
            <person name="Ambrose B.A."/>
            <person name="Ashton N.W."/>
            <person name="Axtell M.J."/>
            <person name="Barker E."/>
            <person name="Barker M.S."/>
            <person name="Bennetzen J.L."/>
            <person name="Bonawitz N.D."/>
            <person name="Chapple C."/>
            <person name="Cheng C."/>
            <person name="Correa L.G."/>
            <person name="Dacre M."/>
            <person name="DeBarry J."/>
            <person name="Dreyer I."/>
            <person name="Elias M."/>
            <person name="Engstrom E.M."/>
            <person name="Estelle M."/>
            <person name="Feng L."/>
            <person name="Finet C."/>
            <person name="Floyd S.K."/>
            <person name="Frommer W.B."/>
            <person name="Fujita T."/>
            <person name="Gramzow L."/>
            <person name="Gutensohn M."/>
            <person name="Harholt J."/>
            <person name="Hattori M."/>
            <person name="Heyl A."/>
            <person name="Hirai T."/>
            <person name="Hiwatashi Y."/>
            <person name="Ishikawa M."/>
            <person name="Iwata M."/>
            <person name="Karol K.G."/>
            <person name="Koehler B."/>
            <person name="Kolukisaoglu U."/>
            <person name="Kubo M."/>
            <person name="Kurata T."/>
            <person name="Lalonde S."/>
            <person name="Li K."/>
            <person name="Li Y."/>
            <person name="Litt A."/>
            <person name="Lyons E."/>
            <person name="Manning G."/>
            <person name="Maruyama T."/>
            <person name="Michael T.P."/>
            <person name="Mikami K."/>
            <person name="Miyazaki S."/>
            <person name="Morinaga S."/>
            <person name="Murata T."/>
            <person name="Mueller-Roeber B."/>
            <person name="Nelson D.R."/>
            <person name="Obara M."/>
            <person name="Oguri Y."/>
            <person name="Olmstead R.G."/>
            <person name="Onodera N."/>
            <person name="Petersen B.L."/>
            <person name="Pils B."/>
            <person name="Prigge M."/>
            <person name="Rensing S.A."/>
            <person name="Riano-Pachon D.M."/>
            <person name="Roberts A.W."/>
            <person name="Sato Y."/>
            <person name="Scheller H.V."/>
            <person name="Schulz B."/>
            <person name="Schulz C."/>
            <person name="Shakirov E.V."/>
            <person name="Shibagaki N."/>
            <person name="Shinohara N."/>
            <person name="Shippen D.E."/>
            <person name="Soerensen I."/>
            <person name="Sotooka R."/>
            <person name="Sugimoto N."/>
            <person name="Sugita M."/>
            <person name="Sumikawa N."/>
            <person name="Tanurdzic M."/>
            <person name="Theissen G."/>
            <person name="Ulvskov P."/>
            <person name="Wakazuki S."/>
            <person name="Weng J.K."/>
            <person name="Willats W.W."/>
            <person name="Wipf D."/>
            <person name="Wolf P.G."/>
            <person name="Yang L."/>
            <person name="Zimmer A.D."/>
            <person name="Zhu Q."/>
            <person name="Mitros T."/>
            <person name="Hellsten U."/>
            <person name="Loque D."/>
            <person name="Otillar R."/>
            <person name="Salamov A."/>
            <person name="Schmutz J."/>
            <person name="Shapiro H."/>
            <person name="Lindquist E."/>
            <person name="Lucas S."/>
            <person name="Rokhsar D."/>
            <person name="Grigoriev I.V."/>
        </authorList>
    </citation>
    <scope>NUCLEOTIDE SEQUENCE [LARGE SCALE GENOMIC DNA]</scope>
</reference>
<evidence type="ECO:0000256" key="4">
    <source>
        <dbReference type="ARBA" id="ARBA00022692"/>
    </source>
</evidence>
<keyword evidence="7 10" id="KW-0472">Membrane</keyword>